<keyword evidence="1" id="KW-1133">Transmembrane helix</keyword>
<dbReference type="eggNOG" id="ENOG502Z7N1">
    <property type="taxonomic scope" value="Bacteria"/>
</dbReference>
<dbReference type="AlphaFoldDB" id="A0A086A7Q5"/>
<proteinExistence type="predicted"/>
<keyword evidence="1" id="KW-0472">Membrane</keyword>
<keyword evidence="3" id="KW-1185">Reference proteome</keyword>
<feature type="transmembrane region" description="Helical" evidence="1">
    <location>
        <begin position="6"/>
        <end position="27"/>
    </location>
</feature>
<gene>
    <name evidence="2" type="ORF">IW15_07935</name>
</gene>
<reference evidence="2 3" key="1">
    <citation type="submission" date="2014-07" db="EMBL/GenBank/DDBJ databases">
        <title>Genome of Chryseobacterium soli DSM 19298.</title>
        <authorList>
            <person name="Stropko S.J."/>
            <person name="Pipes S.E."/>
            <person name="Newman J."/>
        </authorList>
    </citation>
    <scope>NUCLEOTIDE SEQUENCE [LARGE SCALE GENOMIC DNA]</scope>
    <source>
        <strain evidence="2 3">DSM 19298</strain>
    </source>
</reference>
<dbReference type="Proteomes" id="UP000028705">
    <property type="component" value="Unassembled WGS sequence"/>
</dbReference>
<sequence length="249" mass="28273">MNRELIFLRAFAFATVIGMMFLVSAAFKDSGNQKFTEIDVERINIVEKDGTVKMIITNVDKFPNGKDKINTRPTNEARKKRSGMLFFNEDGIECGGFIYDGQKKENGHNSGLSLTYDQYDGDQVMQLLTQDYTKGGKRFVTSSLAFNDRPVGELQLKTAEIMKELEELRKKDPKAMQQKYDEYLKQGLIGGAPRIMLGKSRSENNGLFLFDDKGMPKAMFYIDKANNAKLDFYNDQGEVTASFPEQKTK</sequence>
<evidence type="ECO:0000313" key="2">
    <source>
        <dbReference type="EMBL" id="KFF12719.1"/>
    </source>
</evidence>
<accession>A0A086A7Q5</accession>
<dbReference type="OrthoDB" id="1349101at2"/>
<dbReference type="RefSeq" id="WP_034710409.1">
    <property type="nucleotide sequence ID" value="NZ_JAODPJ010000012.1"/>
</dbReference>
<evidence type="ECO:0000313" key="3">
    <source>
        <dbReference type="Proteomes" id="UP000028705"/>
    </source>
</evidence>
<comment type="caution">
    <text evidence="2">The sequence shown here is derived from an EMBL/GenBank/DDBJ whole genome shotgun (WGS) entry which is preliminary data.</text>
</comment>
<keyword evidence="1" id="KW-0812">Transmembrane</keyword>
<dbReference type="EMBL" id="JPRH01000003">
    <property type="protein sequence ID" value="KFF12719.1"/>
    <property type="molecule type" value="Genomic_DNA"/>
</dbReference>
<protein>
    <submittedName>
        <fullName evidence="2">Uncharacterized protein</fullName>
    </submittedName>
</protein>
<evidence type="ECO:0000256" key="1">
    <source>
        <dbReference type="SAM" id="Phobius"/>
    </source>
</evidence>
<organism evidence="2 3">
    <name type="scientific">Chryseobacterium soli</name>
    <dbReference type="NCBI Taxonomy" id="445961"/>
    <lineage>
        <taxon>Bacteria</taxon>
        <taxon>Pseudomonadati</taxon>
        <taxon>Bacteroidota</taxon>
        <taxon>Flavobacteriia</taxon>
        <taxon>Flavobacteriales</taxon>
        <taxon>Weeksellaceae</taxon>
        <taxon>Chryseobacterium group</taxon>
        <taxon>Chryseobacterium</taxon>
    </lineage>
</organism>
<name>A0A086A7Q5_9FLAO</name>
<dbReference type="STRING" id="445961.IW15_07935"/>